<feature type="domain" description="Histone deacetylase" evidence="1">
    <location>
        <begin position="20"/>
        <end position="308"/>
    </location>
</feature>
<dbReference type="SUPFAM" id="SSF52768">
    <property type="entry name" value="Arginase/deacetylase"/>
    <property type="match status" value="1"/>
</dbReference>
<sequence length="318" mass="35082">MNKTGYIFHPQYLKHDTKSHPENSGRLKAIQEKIESSKIYSHLHFPEPRRATDDELAANHDMGHIDDVRNSCRNGVQNLDGDTVICPDSWDAATLSAGAGLTAIDQIITGQLDNAFTAVRPPGHHAEKDRAMGFCLFNNVAIAARYAIKKHKLNRVCIFDWDVHHGNGTQHSFYSNPSVHYSSIHQYPFYPGTGDKDETGTGDGLGTTLNFPLNAFAGDSIYLDIVENKLIPAIQAFKPELIIISAGFDAHEDDPLAQMRVSSDCYGQMTAMILKVAEEICGGRLLSMLEGGYDYKALADSVFKHINVLATGLEEESF</sequence>
<dbReference type="Gene3D" id="3.40.800.20">
    <property type="entry name" value="Histone deacetylase domain"/>
    <property type="match status" value="1"/>
</dbReference>
<dbReference type="PANTHER" id="PTHR10625:SF10">
    <property type="entry name" value="HISTONE DEACETYLASE HDAC1"/>
    <property type="match status" value="1"/>
</dbReference>
<proteinExistence type="predicted"/>
<dbReference type="GO" id="GO:0004407">
    <property type="term" value="F:histone deacetylase activity"/>
    <property type="evidence" value="ECO:0007669"/>
    <property type="project" value="TreeGrafter"/>
</dbReference>
<dbReference type="InterPro" id="IPR023696">
    <property type="entry name" value="Ureohydrolase_dom_sf"/>
</dbReference>
<organism evidence="2">
    <name type="scientific">marine metagenome</name>
    <dbReference type="NCBI Taxonomy" id="408172"/>
    <lineage>
        <taxon>unclassified sequences</taxon>
        <taxon>metagenomes</taxon>
        <taxon>ecological metagenomes</taxon>
    </lineage>
</organism>
<dbReference type="InterPro" id="IPR037138">
    <property type="entry name" value="His_deacetylse_dom_sf"/>
</dbReference>
<dbReference type="EMBL" id="UINC01016405">
    <property type="protein sequence ID" value="SVA68325.1"/>
    <property type="molecule type" value="Genomic_DNA"/>
</dbReference>
<dbReference type="PRINTS" id="PR01270">
    <property type="entry name" value="HDASUPER"/>
</dbReference>
<dbReference type="GO" id="GO:0040029">
    <property type="term" value="P:epigenetic regulation of gene expression"/>
    <property type="evidence" value="ECO:0007669"/>
    <property type="project" value="TreeGrafter"/>
</dbReference>
<dbReference type="CDD" id="cd09992">
    <property type="entry name" value="HDAC_classII"/>
    <property type="match status" value="1"/>
</dbReference>
<name>A0A381XUD9_9ZZZZ</name>
<dbReference type="InterPro" id="IPR023801">
    <property type="entry name" value="His_deacetylse_dom"/>
</dbReference>
<accession>A0A381XUD9</accession>
<evidence type="ECO:0000259" key="1">
    <source>
        <dbReference type="Pfam" id="PF00850"/>
    </source>
</evidence>
<protein>
    <recommendedName>
        <fullName evidence="1">Histone deacetylase domain-containing protein</fullName>
    </recommendedName>
</protein>
<dbReference type="InterPro" id="IPR000286">
    <property type="entry name" value="HDACs"/>
</dbReference>
<evidence type="ECO:0000313" key="2">
    <source>
        <dbReference type="EMBL" id="SVA68325.1"/>
    </source>
</evidence>
<gene>
    <name evidence="2" type="ORF">METZ01_LOCUS121179</name>
</gene>
<dbReference type="PANTHER" id="PTHR10625">
    <property type="entry name" value="HISTONE DEACETYLASE HDAC1-RELATED"/>
    <property type="match status" value="1"/>
</dbReference>
<reference evidence="2" key="1">
    <citation type="submission" date="2018-05" db="EMBL/GenBank/DDBJ databases">
        <authorList>
            <person name="Lanie J.A."/>
            <person name="Ng W.-L."/>
            <person name="Kazmierczak K.M."/>
            <person name="Andrzejewski T.M."/>
            <person name="Davidsen T.M."/>
            <person name="Wayne K.J."/>
            <person name="Tettelin H."/>
            <person name="Glass J.I."/>
            <person name="Rusch D."/>
            <person name="Podicherti R."/>
            <person name="Tsui H.-C.T."/>
            <person name="Winkler M.E."/>
        </authorList>
    </citation>
    <scope>NUCLEOTIDE SEQUENCE</scope>
</reference>
<dbReference type="Pfam" id="PF00850">
    <property type="entry name" value="Hist_deacetyl"/>
    <property type="match status" value="1"/>
</dbReference>
<dbReference type="AlphaFoldDB" id="A0A381XUD9"/>